<feature type="modified residue" description="Phosphohistidine" evidence="2">
    <location>
        <position position="60"/>
    </location>
</feature>
<dbReference type="Gene3D" id="1.20.120.160">
    <property type="entry name" value="HPT domain"/>
    <property type="match status" value="1"/>
</dbReference>
<dbReference type="Pfam" id="PF01627">
    <property type="entry name" value="Hpt"/>
    <property type="match status" value="1"/>
</dbReference>
<keyword evidence="2" id="KW-0597">Phosphoprotein</keyword>
<accession>A0ABS8GZA0</accession>
<dbReference type="RefSeq" id="WP_009821063.1">
    <property type="nucleotide sequence ID" value="NZ_JAJGNP010000002.1"/>
</dbReference>
<evidence type="ECO:0000256" key="1">
    <source>
        <dbReference type="ARBA" id="ARBA00023012"/>
    </source>
</evidence>
<evidence type="ECO:0000313" key="5">
    <source>
        <dbReference type="EMBL" id="MCC4231599.1"/>
    </source>
</evidence>
<reference evidence="5 6" key="1">
    <citation type="submission" date="2021-10" db="EMBL/GenBank/DDBJ databases">
        <title>The diversity and Nitrogen Metabolism of Culturable Nitrate-Utilizing Bacteria Within the Oxygen Minimum Zone of the Changjiang (Yangtze River)Estuary.</title>
        <authorList>
            <person name="Zhang D."/>
            <person name="Zheng J."/>
            <person name="Liu S."/>
            <person name="He W."/>
        </authorList>
    </citation>
    <scope>NUCLEOTIDE SEQUENCE [LARGE SCALE GENOMIC DNA]</scope>
    <source>
        <strain evidence="5 6">FXH275-2</strain>
    </source>
</reference>
<dbReference type="PROSITE" id="PS50894">
    <property type="entry name" value="HPT"/>
    <property type="match status" value="1"/>
</dbReference>
<evidence type="ECO:0000259" key="4">
    <source>
        <dbReference type="PROSITE" id="PS50894"/>
    </source>
</evidence>
<dbReference type="InterPro" id="IPR008207">
    <property type="entry name" value="Sig_transdc_His_kin_Hpt_dom"/>
</dbReference>
<proteinExistence type="predicted"/>
<sequence>MLHQQSDLVDLTELARARAELGAAYLRILSYFKEDGVKSIHEIEEAMRTRNATALVRPAHTLKGESAQFCAHRLSALAETIEMTARRCVEMHETPDELIETVVALRPCFSETIALLDRDANPLAARRPGGFGRRVGAPQASFGRAG</sequence>
<evidence type="ECO:0000256" key="2">
    <source>
        <dbReference type="PROSITE-ProRule" id="PRU00110"/>
    </source>
</evidence>
<organism evidence="5 6">
    <name type="scientific">Sphingobium soli</name>
    <dbReference type="NCBI Taxonomy" id="1591116"/>
    <lineage>
        <taxon>Bacteria</taxon>
        <taxon>Pseudomonadati</taxon>
        <taxon>Pseudomonadota</taxon>
        <taxon>Alphaproteobacteria</taxon>
        <taxon>Sphingomonadales</taxon>
        <taxon>Sphingomonadaceae</taxon>
        <taxon>Sphingobium</taxon>
    </lineage>
</organism>
<gene>
    <name evidence="5" type="ORF">LL253_02715</name>
</gene>
<dbReference type="InterPro" id="IPR036641">
    <property type="entry name" value="HPT_dom_sf"/>
</dbReference>
<name>A0ABS8GZA0_9SPHN</name>
<dbReference type="Proteomes" id="UP001198830">
    <property type="component" value="Unassembled WGS sequence"/>
</dbReference>
<feature type="region of interest" description="Disordered" evidence="3">
    <location>
        <begin position="127"/>
        <end position="146"/>
    </location>
</feature>
<protein>
    <submittedName>
        <fullName evidence="5">Hpt domain-containing protein</fullName>
    </submittedName>
</protein>
<dbReference type="SUPFAM" id="SSF47226">
    <property type="entry name" value="Histidine-containing phosphotransfer domain, HPT domain"/>
    <property type="match status" value="1"/>
</dbReference>
<comment type="caution">
    <text evidence="5">The sequence shown here is derived from an EMBL/GenBank/DDBJ whole genome shotgun (WGS) entry which is preliminary data.</text>
</comment>
<evidence type="ECO:0000256" key="3">
    <source>
        <dbReference type="SAM" id="MobiDB-lite"/>
    </source>
</evidence>
<dbReference type="EMBL" id="JAJGNP010000002">
    <property type="protein sequence ID" value="MCC4231599.1"/>
    <property type="molecule type" value="Genomic_DNA"/>
</dbReference>
<keyword evidence="1" id="KW-0902">Two-component regulatory system</keyword>
<keyword evidence="6" id="KW-1185">Reference proteome</keyword>
<feature type="domain" description="HPt" evidence="4">
    <location>
        <begin position="21"/>
        <end position="116"/>
    </location>
</feature>
<evidence type="ECO:0000313" key="6">
    <source>
        <dbReference type="Proteomes" id="UP001198830"/>
    </source>
</evidence>